<dbReference type="GO" id="GO:0042803">
    <property type="term" value="F:protein homodimerization activity"/>
    <property type="evidence" value="ECO:0007669"/>
    <property type="project" value="InterPro"/>
</dbReference>
<evidence type="ECO:0000256" key="3">
    <source>
        <dbReference type="HAMAP-Rule" id="MF_01151"/>
    </source>
</evidence>
<feature type="coiled-coil region" evidence="6">
    <location>
        <begin position="7"/>
        <end position="55"/>
    </location>
</feature>
<feature type="region of interest" description="Disordered" evidence="7">
    <location>
        <begin position="148"/>
        <end position="187"/>
    </location>
</feature>
<name>A0A1F5HUF1_9BACT</name>
<dbReference type="GO" id="GO:0005737">
    <property type="term" value="C:cytoplasm"/>
    <property type="evidence" value="ECO:0007669"/>
    <property type="project" value="UniProtKB-SubCell"/>
</dbReference>
<dbReference type="PROSITE" id="PS01071">
    <property type="entry name" value="GRPE"/>
    <property type="match status" value="1"/>
</dbReference>
<comment type="similarity">
    <text evidence="1 3 5">Belongs to the GrpE family.</text>
</comment>
<proteinExistence type="inferred from homology"/>
<dbReference type="SUPFAM" id="SSF58014">
    <property type="entry name" value="Coiled-coil domain of nucleotide exchange factor GrpE"/>
    <property type="match status" value="1"/>
</dbReference>
<evidence type="ECO:0000313" key="9">
    <source>
        <dbReference type="Proteomes" id="UP000178845"/>
    </source>
</evidence>
<evidence type="ECO:0000256" key="2">
    <source>
        <dbReference type="ARBA" id="ARBA00023186"/>
    </source>
</evidence>
<dbReference type="AlphaFoldDB" id="A0A1F5HUF1"/>
<reference evidence="8 9" key="1">
    <citation type="journal article" date="2016" name="Nat. Commun.">
        <title>Thousands of microbial genomes shed light on interconnected biogeochemical processes in an aquifer system.</title>
        <authorList>
            <person name="Anantharaman K."/>
            <person name="Brown C.T."/>
            <person name="Hug L.A."/>
            <person name="Sharon I."/>
            <person name="Castelle C.J."/>
            <person name="Probst A.J."/>
            <person name="Thomas B.C."/>
            <person name="Singh A."/>
            <person name="Wilkins M.J."/>
            <person name="Karaoz U."/>
            <person name="Brodie E.L."/>
            <person name="Williams K.H."/>
            <person name="Hubbard S.S."/>
            <person name="Banfield J.F."/>
        </authorList>
    </citation>
    <scope>NUCLEOTIDE SEQUENCE [LARGE SCALE GENOMIC DNA]</scope>
</reference>
<dbReference type="InterPro" id="IPR013805">
    <property type="entry name" value="GrpE_CC"/>
</dbReference>
<evidence type="ECO:0000256" key="7">
    <source>
        <dbReference type="SAM" id="MobiDB-lite"/>
    </source>
</evidence>
<dbReference type="InterPro" id="IPR009012">
    <property type="entry name" value="GrpE_head"/>
</dbReference>
<dbReference type="SUPFAM" id="SSF51064">
    <property type="entry name" value="Head domain of nucleotide exchange factor GrpE"/>
    <property type="match status" value="1"/>
</dbReference>
<dbReference type="Proteomes" id="UP000178845">
    <property type="component" value="Unassembled WGS sequence"/>
</dbReference>
<evidence type="ECO:0000256" key="1">
    <source>
        <dbReference type="ARBA" id="ARBA00009054"/>
    </source>
</evidence>
<evidence type="ECO:0000256" key="5">
    <source>
        <dbReference type="RuleBase" id="RU004478"/>
    </source>
</evidence>
<keyword evidence="3" id="KW-0963">Cytoplasm</keyword>
<protein>
    <recommendedName>
        <fullName evidence="3 4">Protein GrpE</fullName>
    </recommendedName>
    <alternativeName>
        <fullName evidence="3">HSP-70 cofactor</fullName>
    </alternativeName>
</protein>
<dbReference type="GO" id="GO:0051087">
    <property type="term" value="F:protein-folding chaperone binding"/>
    <property type="evidence" value="ECO:0007669"/>
    <property type="project" value="InterPro"/>
</dbReference>
<dbReference type="InterPro" id="IPR000740">
    <property type="entry name" value="GrpE"/>
</dbReference>
<comment type="function">
    <text evidence="3 4">Participates actively in the response to hyperosmotic and heat shock by preventing the aggregation of stress-denatured proteins, in association with DnaK and GrpE. It is the nucleotide exchange factor for DnaK and may function as a thermosensor. Unfolded proteins bind initially to DnaJ; upon interaction with the DnaJ-bound protein, DnaK hydrolyzes its bound ATP, resulting in the formation of a stable complex. GrpE releases ADP from DnaK; ATP binding to DnaK triggers the release of the substrate protein, thus completing the reaction cycle. Several rounds of ATP-dependent interactions between DnaJ, DnaK and GrpE are required for fully efficient folding.</text>
</comment>
<dbReference type="CDD" id="cd00446">
    <property type="entry name" value="GrpE"/>
    <property type="match status" value="1"/>
</dbReference>
<dbReference type="GO" id="GO:0051082">
    <property type="term" value="F:unfolded protein binding"/>
    <property type="evidence" value="ECO:0007669"/>
    <property type="project" value="TreeGrafter"/>
</dbReference>
<dbReference type="HAMAP" id="MF_01151">
    <property type="entry name" value="GrpE"/>
    <property type="match status" value="1"/>
</dbReference>
<comment type="subunit">
    <text evidence="3">Homodimer.</text>
</comment>
<keyword evidence="2 3" id="KW-0143">Chaperone</keyword>
<gene>
    <name evidence="3" type="primary">grpE</name>
    <name evidence="8" type="ORF">A3I53_02225</name>
</gene>
<dbReference type="GO" id="GO:0000774">
    <property type="term" value="F:adenyl-nucleotide exchange factor activity"/>
    <property type="evidence" value="ECO:0007669"/>
    <property type="project" value="InterPro"/>
</dbReference>
<organism evidence="8 9">
    <name type="scientific">Candidatus Curtissbacteria bacterium RIFCSPLOWO2_02_FULL_40_13b</name>
    <dbReference type="NCBI Taxonomy" id="1797733"/>
    <lineage>
        <taxon>Bacteria</taxon>
        <taxon>Candidatus Curtissiibacteriota</taxon>
    </lineage>
</organism>
<dbReference type="Gene3D" id="3.90.20.20">
    <property type="match status" value="1"/>
</dbReference>
<comment type="caution">
    <text evidence="8">The sequence shown here is derived from an EMBL/GenBank/DDBJ whole genome shotgun (WGS) entry which is preliminary data.</text>
</comment>
<dbReference type="GO" id="GO:0006457">
    <property type="term" value="P:protein folding"/>
    <property type="evidence" value="ECO:0007669"/>
    <property type="project" value="InterPro"/>
</dbReference>
<comment type="subcellular location">
    <subcellularLocation>
        <location evidence="3">Cytoplasm</location>
    </subcellularLocation>
</comment>
<dbReference type="PRINTS" id="PR00773">
    <property type="entry name" value="GRPEPROTEIN"/>
</dbReference>
<feature type="compositionally biased region" description="Basic and acidic residues" evidence="7">
    <location>
        <begin position="165"/>
        <end position="187"/>
    </location>
</feature>
<evidence type="ECO:0000256" key="4">
    <source>
        <dbReference type="RuleBase" id="RU000639"/>
    </source>
</evidence>
<dbReference type="Pfam" id="PF01025">
    <property type="entry name" value="GrpE"/>
    <property type="match status" value="1"/>
</dbReference>
<keyword evidence="6" id="KW-0175">Coiled coil</keyword>
<dbReference type="EMBL" id="MFBW01000031">
    <property type="protein sequence ID" value="OGE07791.1"/>
    <property type="molecule type" value="Genomic_DNA"/>
</dbReference>
<sequence length="187" mass="21275">MMKTKKATDETKRSIQHKDELARLEDQLKRALADYHNLEKRIEEERKLLSAMSSAIVIEKFLPVLDNLQNAQKHLKDEGLEIVIKQFRDILATERVEEVEAEGAQFDPNLHEATGVEQGENDNLVVRVVRKGYKINDKVLRPAQVVVSRKSVDQKAAAKGPLRSEASEPRSDDEREEKAAAFGEPRH</sequence>
<dbReference type="PANTHER" id="PTHR21237:SF23">
    <property type="entry name" value="GRPE PROTEIN HOMOLOG, MITOCHONDRIAL"/>
    <property type="match status" value="1"/>
</dbReference>
<accession>A0A1F5HUF1</accession>
<dbReference type="Gene3D" id="2.30.22.10">
    <property type="entry name" value="Head domain of nucleotide exchange factor GrpE"/>
    <property type="match status" value="1"/>
</dbReference>
<keyword evidence="3 4" id="KW-0346">Stress response</keyword>
<evidence type="ECO:0000256" key="6">
    <source>
        <dbReference type="SAM" id="Coils"/>
    </source>
</evidence>
<evidence type="ECO:0000313" key="8">
    <source>
        <dbReference type="EMBL" id="OGE07791.1"/>
    </source>
</evidence>
<dbReference type="PANTHER" id="PTHR21237">
    <property type="entry name" value="GRPE PROTEIN"/>
    <property type="match status" value="1"/>
</dbReference>